<keyword evidence="1" id="KW-1133">Transmembrane helix</keyword>
<gene>
    <name evidence="2" type="ORF">KCQ71_10050</name>
</gene>
<protein>
    <submittedName>
        <fullName evidence="2">DUF4345 domain-containing protein</fullName>
    </submittedName>
</protein>
<dbReference type="InterPro" id="IPR025597">
    <property type="entry name" value="DUF4345"/>
</dbReference>
<feature type="transmembrane region" description="Helical" evidence="1">
    <location>
        <begin position="12"/>
        <end position="32"/>
    </location>
</feature>
<dbReference type="Proteomes" id="UP000826651">
    <property type="component" value="Unassembled WGS sequence"/>
</dbReference>
<feature type="transmembrane region" description="Helical" evidence="1">
    <location>
        <begin position="52"/>
        <end position="70"/>
    </location>
</feature>
<dbReference type="RefSeq" id="WP_223405405.1">
    <property type="nucleotide sequence ID" value="NZ_JAGSHT010000010.1"/>
</dbReference>
<evidence type="ECO:0000313" key="2">
    <source>
        <dbReference type="EMBL" id="MBZ2196495.1"/>
    </source>
</evidence>
<evidence type="ECO:0000313" key="3">
    <source>
        <dbReference type="Proteomes" id="UP000826651"/>
    </source>
</evidence>
<comment type="caution">
    <text evidence="2">The sequence shown here is derived from an EMBL/GenBank/DDBJ whole genome shotgun (WGS) entry which is preliminary data.</text>
</comment>
<dbReference type="Pfam" id="PF14248">
    <property type="entry name" value="DUF4345"/>
    <property type="match status" value="1"/>
</dbReference>
<keyword evidence="1" id="KW-0472">Membrane</keyword>
<reference evidence="2 3" key="1">
    <citation type="submission" date="2021-04" db="EMBL/GenBank/DDBJ databases">
        <title>Ruania sp. nov., isolated from sandy soil of mangrove forest.</title>
        <authorList>
            <person name="Ge X."/>
            <person name="Huang R."/>
            <person name="Liu W."/>
        </authorList>
    </citation>
    <scope>NUCLEOTIDE SEQUENCE [LARGE SCALE GENOMIC DNA]</scope>
    <source>
        <strain evidence="2 3">N2-46</strain>
    </source>
</reference>
<organism evidence="2 3">
    <name type="scientific">Occultella gossypii</name>
    <dbReference type="NCBI Taxonomy" id="2800820"/>
    <lineage>
        <taxon>Bacteria</taxon>
        <taxon>Bacillati</taxon>
        <taxon>Actinomycetota</taxon>
        <taxon>Actinomycetes</taxon>
        <taxon>Micrococcales</taxon>
        <taxon>Ruaniaceae</taxon>
        <taxon>Occultella</taxon>
    </lineage>
</organism>
<sequence>MRPVTPAERTALLATIATLGAVPVATGLSAMIGGPAAAPGGGPTTASVDSEYRFVNLFWAAAGGTLWWSLRRPEQRSAVTRSVLGLAAVGGIPRLLSVRKVGRPHPVFQGALVLELVVVPLVLGWHRRVIRPSP</sequence>
<accession>A0ABS7S9R9</accession>
<keyword evidence="1" id="KW-0812">Transmembrane</keyword>
<evidence type="ECO:0000256" key="1">
    <source>
        <dbReference type="SAM" id="Phobius"/>
    </source>
</evidence>
<proteinExistence type="predicted"/>
<keyword evidence="3" id="KW-1185">Reference proteome</keyword>
<feature type="transmembrane region" description="Helical" evidence="1">
    <location>
        <begin position="82"/>
        <end position="101"/>
    </location>
</feature>
<feature type="transmembrane region" description="Helical" evidence="1">
    <location>
        <begin position="107"/>
        <end position="125"/>
    </location>
</feature>
<name>A0ABS7S9R9_9MICO</name>
<dbReference type="EMBL" id="JAGSHT010000010">
    <property type="protein sequence ID" value="MBZ2196495.1"/>
    <property type="molecule type" value="Genomic_DNA"/>
</dbReference>